<feature type="domain" description="PLD phosphodiesterase" evidence="1">
    <location>
        <begin position="170"/>
        <end position="197"/>
    </location>
</feature>
<dbReference type="Pfam" id="PF13091">
    <property type="entry name" value="PLDc_2"/>
    <property type="match status" value="2"/>
</dbReference>
<gene>
    <name evidence="2" type="ORF">RHOFW104T7_00540</name>
</gene>
<dbReference type="Gene3D" id="3.30.870.10">
    <property type="entry name" value="Endonuclease Chain A"/>
    <property type="match status" value="2"/>
</dbReference>
<dbReference type="RefSeq" id="WP_008438171.1">
    <property type="nucleotide sequence ID" value="NZ_LVJS01000099.1"/>
</dbReference>
<proteinExistence type="predicted"/>
<evidence type="ECO:0000313" key="3">
    <source>
        <dbReference type="Proteomes" id="UP000076131"/>
    </source>
</evidence>
<keyword evidence="3" id="KW-1185">Reference proteome</keyword>
<accession>A0A154QE45</accession>
<dbReference type="SUPFAM" id="SSF56024">
    <property type="entry name" value="Phospholipase D/nuclease"/>
    <property type="match status" value="2"/>
</dbReference>
<dbReference type="Proteomes" id="UP000076131">
    <property type="component" value="Unassembled WGS sequence"/>
</dbReference>
<dbReference type="PANTHER" id="PTHR21248">
    <property type="entry name" value="CARDIOLIPIN SYNTHASE"/>
    <property type="match status" value="1"/>
</dbReference>
<name>A0A154QE45_9GAMM</name>
<evidence type="ECO:0000259" key="1">
    <source>
        <dbReference type="PROSITE" id="PS50035"/>
    </source>
</evidence>
<organism evidence="2 3">
    <name type="scientific">Rhodanobacter thiooxydans</name>
    <dbReference type="NCBI Taxonomy" id="416169"/>
    <lineage>
        <taxon>Bacteria</taxon>
        <taxon>Pseudomonadati</taxon>
        <taxon>Pseudomonadota</taxon>
        <taxon>Gammaproteobacteria</taxon>
        <taxon>Lysobacterales</taxon>
        <taxon>Rhodanobacteraceae</taxon>
        <taxon>Rhodanobacter</taxon>
    </lineage>
</organism>
<dbReference type="AlphaFoldDB" id="A0A154QE45"/>
<dbReference type="PROSITE" id="PS50035">
    <property type="entry name" value="PLD"/>
    <property type="match status" value="2"/>
</dbReference>
<comment type="caution">
    <text evidence="2">The sequence shown here is derived from an EMBL/GenBank/DDBJ whole genome shotgun (WGS) entry which is preliminary data.</text>
</comment>
<evidence type="ECO:0000313" key="2">
    <source>
        <dbReference type="EMBL" id="KZC22476.1"/>
    </source>
</evidence>
<dbReference type="GO" id="GO:0030572">
    <property type="term" value="F:phosphatidyltransferase activity"/>
    <property type="evidence" value="ECO:0007669"/>
    <property type="project" value="UniProtKB-ARBA"/>
</dbReference>
<dbReference type="CDD" id="cd09113">
    <property type="entry name" value="PLDc_ymdC_like_2"/>
    <property type="match status" value="1"/>
</dbReference>
<dbReference type="eggNOG" id="COG1502">
    <property type="taxonomic scope" value="Bacteria"/>
</dbReference>
<dbReference type="SMART" id="SM00155">
    <property type="entry name" value="PLDc"/>
    <property type="match status" value="2"/>
</dbReference>
<reference evidence="2 3" key="1">
    <citation type="journal article" date="2016" name="MBio">
        <title>Lateral Gene Transfer in a Heavy Metal-Contaminated-Groundwater Microbial Community.</title>
        <authorList>
            <person name="Hemme C.L."/>
            <person name="Green S.J."/>
            <person name="Rishishwar L."/>
            <person name="Prakash O."/>
            <person name="Pettenato A."/>
            <person name="Chakraborty R."/>
            <person name="Deutschbauer A.M."/>
            <person name="Van Nostrand J.D."/>
            <person name="Wu L."/>
            <person name="He Z."/>
            <person name="Jordan I.K."/>
            <person name="Hazen T.C."/>
            <person name="Arkin A.P."/>
            <person name="Kostka J.E."/>
            <person name="Zhou J."/>
        </authorList>
    </citation>
    <scope>NUCLEOTIDE SEQUENCE [LARGE SCALE GENOMIC DNA]</scope>
    <source>
        <strain evidence="2 3">FW104-T7</strain>
    </source>
</reference>
<dbReference type="STRING" id="416169.RHOFW104T7_00540"/>
<dbReference type="InterPro" id="IPR025202">
    <property type="entry name" value="PLD-like_dom"/>
</dbReference>
<dbReference type="EMBL" id="LVJS01000099">
    <property type="protein sequence ID" value="KZC22476.1"/>
    <property type="molecule type" value="Genomic_DNA"/>
</dbReference>
<feature type="domain" description="PLD phosphodiesterase" evidence="1">
    <location>
        <begin position="405"/>
        <end position="432"/>
    </location>
</feature>
<dbReference type="PANTHER" id="PTHR21248:SF12">
    <property type="entry name" value="CARDIOLIPIN SYNTHASE C"/>
    <property type="match status" value="1"/>
</dbReference>
<dbReference type="CDD" id="cd09111">
    <property type="entry name" value="PLDc_ymdC_like_1"/>
    <property type="match status" value="1"/>
</dbReference>
<dbReference type="InterPro" id="IPR001736">
    <property type="entry name" value="PLipase_D/transphosphatidylase"/>
</dbReference>
<dbReference type="GO" id="GO:0032049">
    <property type="term" value="P:cardiolipin biosynthetic process"/>
    <property type="evidence" value="ECO:0007669"/>
    <property type="project" value="UniProtKB-ARBA"/>
</dbReference>
<protein>
    <submittedName>
        <fullName evidence="2">Cardiolipin synthase</fullName>
    </submittedName>
</protein>
<sequence>MMIWLGWGLFALVLLVISGLLLADHLTPRATGAPSTALPPQPAQTPIDRELTPYLARHPGETAATLLSDGLDAFAARAASARLAGRSLDLQYYIWHDDLVGHLLAREVYAAAERGVRVRLLLDDINTKGLDPALLALDAHPNIEVRLYNPFRNRSGVWRLLEMVQRFFSVNHRMHNKAWIADGRVALVGGRNIGNEYFDADQRVNFRDLDMLLLGPAVADASTIFDDFWNSSAAVPIRALNPQTSENLRKLVAALSHESADAVAQVYLDRVAASPSAQRLVNHDLSPHWSANIVVASDPPLKTKAADRSNWLQPRLVAHLGGVHSEVLLISPYFVPGRKGTATLLGLVHDGTRVGVITNSLAANDVPAVHSGYERYRRQLLNGGVGLFEIRRDGPVATHGLFGSSGASLHTKTFVIDAARGFVGSFNLDPRSANLNTEMGVLFDDPGLAHDLRQEYLRLAAPALSYQLRRGADGSPQWLDRSVQPPQVLEHEPDAGWWLRTVTRAISWLPIESQL</sequence>